<dbReference type="Pfam" id="PF06087">
    <property type="entry name" value="Tyr-DNA_phospho"/>
    <property type="match status" value="1"/>
</dbReference>
<dbReference type="GO" id="GO:0003697">
    <property type="term" value="F:single-stranded DNA binding"/>
    <property type="evidence" value="ECO:0007669"/>
    <property type="project" value="TreeGrafter"/>
</dbReference>
<dbReference type="GO" id="GO:0003690">
    <property type="term" value="F:double-stranded DNA binding"/>
    <property type="evidence" value="ECO:0007669"/>
    <property type="project" value="TreeGrafter"/>
</dbReference>
<dbReference type="GO" id="GO:0005634">
    <property type="term" value="C:nucleus"/>
    <property type="evidence" value="ECO:0007669"/>
    <property type="project" value="UniProtKB-SubCell"/>
</dbReference>
<evidence type="ECO:0000256" key="11">
    <source>
        <dbReference type="PIRSR" id="PIRSR610347-3"/>
    </source>
</evidence>
<feature type="active site" description="Proton donor/acceptor" evidence="9">
    <location>
        <position position="411"/>
    </location>
</feature>
<dbReference type="GO" id="GO:0006281">
    <property type="term" value="P:DNA repair"/>
    <property type="evidence" value="ECO:0007669"/>
    <property type="project" value="UniProtKB-KW"/>
</dbReference>
<comment type="similarity">
    <text evidence="2">Belongs to the tyrosyl-DNA phosphodiesterase family.</text>
</comment>
<evidence type="ECO:0000259" key="12">
    <source>
        <dbReference type="Pfam" id="PF10283"/>
    </source>
</evidence>
<dbReference type="GO" id="GO:0004527">
    <property type="term" value="F:exonuclease activity"/>
    <property type="evidence" value="ECO:0007669"/>
    <property type="project" value="UniProtKB-KW"/>
</dbReference>
<evidence type="ECO:0000256" key="6">
    <source>
        <dbReference type="ARBA" id="ARBA00022839"/>
    </source>
</evidence>
<evidence type="ECO:0000256" key="2">
    <source>
        <dbReference type="ARBA" id="ARBA00010205"/>
    </source>
</evidence>
<proteinExistence type="inferred from homology"/>
<evidence type="ECO:0000313" key="14">
    <source>
        <dbReference type="Proteomes" id="UP000194236"/>
    </source>
</evidence>
<evidence type="ECO:0000313" key="13">
    <source>
        <dbReference type="EMBL" id="OTF72668.1"/>
    </source>
</evidence>
<keyword evidence="4" id="KW-0227">DNA damage</keyword>
<dbReference type="PANTHER" id="PTHR12415">
    <property type="entry name" value="TYROSYL-DNA PHOSPHODIESTERASE 1"/>
    <property type="match status" value="1"/>
</dbReference>
<evidence type="ECO:0000256" key="8">
    <source>
        <dbReference type="ARBA" id="ARBA00023242"/>
    </source>
</evidence>
<evidence type="ECO:0000256" key="3">
    <source>
        <dbReference type="ARBA" id="ARBA00022722"/>
    </source>
</evidence>
<organism evidence="13 14">
    <name type="scientific">Euroglyphus maynei</name>
    <name type="common">Mayne's house dust mite</name>
    <dbReference type="NCBI Taxonomy" id="6958"/>
    <lineage>
        <taxon>Eukaryota</taxon>
        <taxon>Metazoa</taxon>
        <taxon>Ecdysozoa</taxon>
        <taxon>Arthropoda</taxon>
        <taxon>Chelicerata</taxon>
        <taxon>Arachnida</taxon>
        <taxon>Acari</taxon>
        <taxon>Acariformes</taxon>
        <taxon>Sarcoptiformes</taxon>
        <taxon>Astigmata</taxon>
        <taxon>Psoroptidia</taxon>
        <taxon>Analgoidea</taxon>
        <taxon>Pyroglyphidae</taxon>
        <taxon>Pyroglyphinae</taxon>
        <taxon>Euroglyphus</taxon>
    </lineage>
</organism>
<keyword evidence="8" id="KW-0539">Nucleus</keyword>
<dbReference type="EMBL" id="MUJZ01055179">
    <property type="protein sequence ID" value="OTF72668.1"/>
    <property type="molecule type" value="Genomic_DNA"/>
</dbReference>
<comment type="caution">
    <text evidence="13">The sequence shown here is derived from an EMBL/GenBank/DDBJ whole genome shotgun (WGS) entry which is preliminary data.</text>
</comment>
<reference evidence="13 14" key="1">
    <citation type="submission" date="2017-03" db="EMBL/GenBank/DDBJ databases">
        <title>Genome Survey of Euroglyphus maynei.</title>
        <authorList>
            <person name="Arlian L.G."/>
            <person name="Morgan M.S."/>
            <person name="Rider S.D."/>
        </authorList>
    </citation>
    <scope>NUCLEOTIDE SEQUENCE [LARGE SCALE GENOMIC DNA]</scope>
    <source>
        <strain evidence="13">Arlian Lab</strain>
        <tissue evidence="13">Whole body</tissue>
    </source>
</reference>
<dbReference type="SUPFAM" id="SSF56024">
    <property type="entry name" value="Phospholipase D/nuclease"/>
    <property type="match status" value="2"/>
</dbReference>
<dbReference type="Proteomes" id="UP000194236">
    <property type="component" value="Unassembled WGS sequence"/>
</dbReference>
<sequence>MVDNNNKRICPYGDQCYRNNALHFQEFDHQKSTKRQSVNNGDNGTIIKRNKRTTIDDVIGECNGFFLNYLPNRLNRLSNRVKTITLKAILSKENGKIVRTIHFSYLYNLEWYDSHLQPFTWTNFFNSLTNRLIDQYPADCQNTPIDIVFGDRNNDGDVDQLKIDSLLYSNVSLCPIQMKGKFSCHHSKMMILLYDDGIRIVILSSNFIPMDFYAVTQGIWVSPKLKMKSDDEEKTCKTNFKKDLIEYLTHYRNKAIEKWINIIKDYDFSPINVFLIGSIPNSHANTDRDSFGHMKLRKILKTSEYGPTNEINNWPIICQFSSIGSLGPTPESWLTGQFSASLSALYNDYNGCKATMKCIYPTVANILNSIEPTGSSFPYSKITADKQPYLNEFFHQWKASAVSNRNDVMPHIKTYARLSPDNKEMAWFCLTSANLSKAAWGQLVKSGSKFQIWNYELGVLFLPKLMVCRNFLLMINRNSFSIDSQNNHSFPLPYDLPLVKYDQSDKPWVNS</sequence>
<dbReference type="AlphaFoldDB" id="A0A1Y3AXX7"/>
<feature type="binding site" evidence="10">
    <location>
        <position position="188"/>
    </location>
    <ligand>
        <name>substrate</name>
    </ligand>
</feature>
<dbReference type="Pfam" id="PF10283">
    <property type="entry name" value="zf-CCHH"/>
    <property type="match status" value="1"/>
</dbReference>
<dbReference type="Gene3D" id="3.30.870.10">
    <property type="entry name" value="Endonuclease Chain A"/>
    <property type="match status" value="2"/>
</dbReference>
<feature type="active site" description="Nucleophile" evidence="9">
    <location>
        <position position="186"/>
    </location>
</feature>
<dbReference type="PANTHER" id="PTHR12415:SF0">
    <property type="entry name" value="TYROSYL-DNA PHOSPHODIESTERASE 1"/>
    <property type="match status" value="1"/>
</dbReference>
<evidence type="ECO:0000256" key="9">
    <source>
        <dbReference type="PIRSR" id="PIRSR610347-1"/>
    </source>
</evidence>
<dbReference type="OrthoDB" id="47785at2759"/>
<comment type="subcellular location">
    <subcellularLocation>
        <location evidence="1">Nucleus</location>
    </subcellularLocation>
</comment>
<feature type="site" description="Interaction with DNA" evidence="11">
    <location>
        <position position="436"/>
    </location>
</feature>
<dbReference type="GO" id="GO:0017005">
    <property type="term" value="F:3'-tyrosyl-DNA phosphodiesterase activity"/>
    <property type="evidence" value="ECO:0007669"/>
    <property type="project" value="TreeGrafter"/>
</dbReference>
<accession>A0A1Y3AXX7</accession>
<evidence type="ECO:0000256" key="1">
    <source>
        <dbReference type="ARBA" id="ARBA00004123"/>
    </source>
</evidence>
<keyword evidence="7" id="KW-0234">DNA repair</keyword>
<keyword evidence="5" id="KW-0378">Hydrolase</keyword>
<evidence type="ECO:0000256" key="7">
    <source>
        <dbReference type="ARBA" id="ARBA00023204"/>
    </source>
</evidence>
<feature type="binding site" evidence="10">
    <location>
        <position position="413"/>
    </location>
    <ligand>
        <name>substrate</name>
    </ligand>
</feature>
<gene>
    <name evidence="13" type="ORF">BLA29_002597</name>
</gene>
<protein>
    <submittedName>
        <fullName evidence="13">Tyrosyl-DNA phosphodiesterase-like protein</fullName>
    </submittedName>
</protein>
<evidence type="ECO:0000256" key="4">
    <source>
        <dbReference type="ARBA" id="ARBA00022763"/>
    </source>
</evidence>
<keyword evidence="6" id="KW-0269">Exonuclease</keyword>
<evidence type="ECO:0000256" key="10">
    <source>
        <dbReference type="PIRSR" id="PIRSR610347-2"/>
    </source>
</evidence>
<evidence type="ECO:0000256" key="5">
    <source>
        <dbReference type="ARBA" id="ARBA00022801"/>
    </source>
</evidence>
<keyword evidence="3" id="KW-0540">Nuclease</keyword>
<dbReference type="InterPro" id="IPR019406">
    <property type="entry name" value="APLF_PBZ"/>
</dbReference>
<name>A0A1Y3AXX7_EURMA</name>
<feature type="domain" description="PBZ-type" evidence="12">
    <location>
        <begin position="9"/>
        <end position="31"/>
    </location>
</feature>
<keyword evidence="14" id="KW-1185">Reference proteome</keyword>
<dbReference type="InterPro" id="IPR010347">
    <property type="entry name" value="Tdp1"/>
</dbReference>